<dbReference type="EMBL" id="KZ679262">
    <property type="protein sequence ID" value="PTB40985.1"/>
    <property type="molecule type" value="Genomic_DNA"/>
</dbReference>
<organism evidence="1 2">
    <name type="scientific">Trichoderma asperellum (strain ATCC 204424 / CBS 433.97 / NBRC 101777)</name>
    <dbReference type="NCBI Taxonomy" id="1042311"/>
    <lineage>
        <taxon>Eukaryota</taxon>
        <taxon>Fungi</taxon>
        <taxon>Dikarya</taxon>
        <taxon>Ascomycota</taxon>
        <taxon>Pezizomycotina</taxon>
        <taxon>Sordariomycetes</taxon>
        <taxon>Hypocreomycetidae</taxon>
        <taxon>Hypocreales</taxon>
        <taxon>Hypocreaceae</taxon>
        <taxon>Trichoderma</taxon>
    </lineage>
</organism>
<reference evidence="1 2" key="1">
    <citation type="submission" date="2016-07" db="EMBL/GenBank/DDBJ databases">
        <title>Multiple horizontal gene transfer events from other fungi enriched the ability of initially mycotrophic Trichoderma (Ascomycota) to feed on dead plant biomass.</title>
        <authorList>
            <consortium name="DOE Joint Genome Institute"/>
            <person name="Aerts A."/>
            <person name="Atanasova L."/>
            <person name="Chenthamara K."/>
            <person name="Zhang J."/>
            <person name="Grujic M."/>
            <person name="Henrissat B."/>
            <person name="Kuo A."/>
            <person name="Salamov A."/>
            <person name="Lipzen A."/>
            <person name="Labutti K."/>
            <person name="Barry K."/>
            <person name="Miao Y."/>
            <person name="Rahimi M.J."/>
            <person name="Shen Q."/>
            <person name="Grigoriev I.V."/>
            <person name="Kubicek C.P."/>
            <person name="Druzhinina I.S."/>
        </authorList>
    </citation>
    <scope>NUCLEOTIDE SEQUENCE [LARGE SCALE GENOMIC DNA]</scope>
    <source>
        <strain evidence="1 2">CBS 433.97</strain>
    </source>
</reference>
<proteinExistence type="predicted"/>
<name>A0A2T3Z870_TRIA4</name>
<protein>
    <submittedName>
        <fullName evidence="1">Uncharacterized protein</fullName>
    </submittedName>
</protein>
<gene>
    <name evidence="1" type="ORF">M441DRAFT_58440</name>
</gene>
<dbReference type="Proteomes" id="UP000240493">
    <property type="component" value="Unassembled WGS sequence"/>
</dbReference>
<dbReference type="OrthoDB" id="5153771at2759"/>
<dbReference type="AlphaFoldDB" id="A0A2T3Z870"/>
<evidence type="ECO:0000313" key="1">
    <source>
        <dbReference type="EMBL" id="PTB40985.1"/>
    </source>
</evidence>
<accession>A0A2T3Z870</accession>
<evidence type="ECO:0000313" key="2">
    <source>
        <dbReference type="Proteomes" id="UP000240493"/>
    </source>
</evidence>
<keyword evidence="2" id="KW-1185">Reference proteome</keyword>
<sequence>MSSSEAPLSAVARWIDPETHLPIFPRHNVKSLERRTVAAAELFQEGYYKSITAAAKALEVVRRASGRQQLSYEADGVKITEEYNYGLPEVEFGIKLEGAGEGISEGISDGEGISS</sequence>